<accession>A0A1H8LMV0</accession>
<sequence>MMFDVEAARRIIADERRKSLSPREWKFRIAGYGYAVRPTTEGLMISSLPHGRDIGTLDPKYAA</sequence>
<gene>
    <name evidence="1" type="ORF">SAMN04490248_101215</name>
</gene>
<name>A0A1H8LMV0_9RHOB</name>
<reference evidence="1 2" key="1">
    <citation type="submission" date="2016-10" db="EMBL/GenBank/DDBJ databases">
        <authorList>
            <person name="de Groot N.N."/>
        </authorList>
    </citation>
    <scope>NUCLEOTIDE SEQUENCE [LARGE SCALE GENOMIC DNA]</scope>
    <source>
        <strain evidence="1 2">DSM 27842</strain>
    </source>
</reference>
<dbReference type="Proteomes" id="UP000198893">
    <property type="component" value="Unassembled WGS sequence"/>
</dbReference>
<dbReference type="AlphaFoldDB" id="A0A1H8LMV0"/>
<organism evidence="1 2">
    <name type="scientific">Salinihabitans flavidus</name>
    <dbReference type="NCBI Taxonomy" id="569882"/>
    <lineage>
        <taxon>Bacteria</taxon>
        <taxon>Pseudomonadati</taxon>
        <taxon>Pseudomonadota</taxon>
        <taxon>Alphaproteobacteria</taxon>
        <taxon>Rhodobacterales</taxon>
        <taxon>Roseobacteraceae</taxon>
        <taxon>Salinihabitans</taxon>
    </lineage>
</organism>
<evidence type="ECO:0000313" key="1">
    <source>
        <dbReference type="EMBL" id="SEO06409.1"/>
    </source>
</evidence>
<proteinExistence type="predicted"/>
<protein>
    <submittedName>
        <fullName evidence="1">Uncharacterized protein</fullName>
    </submittedName>
</protein>
<keyword evidence="2" id="KW-1185">Reference proteome</keyword>
<dbReference type="OrthoDB" id="7874863at2"/>
<dbReference type="RefSeq" id="WP_093114777.1">
    <property type="nucleotide sequence ID" value="NZ_FODS01000001.1"/>
</dbReference>
<evidence type="ECO:0000313" key="2">
    <source>
        <dbReference type="Proteomes" id="UP000198893"/>
    </source>
</evidence>
<dbReference type="EMBL" id="FODS01000001">
    <property type="protein sequence ID" value="SEO06409.1"/>
    <property type="molecule type" value="Genomic_DNA"/>
</dbReference>